<evidence type="ECO:0000313" key="2">
    <source>
        <dbReference type="Proteomes" id="UP000316759"/>
    </source>
</evidence>
<organism evidence="1 2">
    <name type="scientific">Fasciola gigantica</name>
    <name type="common">Giant liver fluke</name>
    <dbReference type="NCBI Taxonomy" id="46835"/>
    <lineage>
        <taxon>Eukaryota</taxon>
        <taxon>Metazoa</taxon>
        <taxon>Spiralia</taxon>
        <taxon>Lophotrochozoa</taxon>
        <taxon>Platyhelminthes</taxon>
        <taxon>Trematoda</taxon>
        <taxon>Digenea</taxon>
        <taxon>Plagiorchiida</taxon>
        <taxon>Echinostomata</taxon>
        <taxon>Echinostomatoidea</taxon>
        <taxon>Fasciolidae</taxon>
        <taxon>Fasciola</taxon>
    </lineage>
</organism>
<sequence>MESPLGPTLGHIFRTKLGNSVLPEGIRKLNLYRRCVDGVKCLSDATMNPQNFLCRFTKVQQDMKFTLVVESLDGQSSLAVFLSRSRDGSLGRLAYTDRSIHAMPQFRIITPEEERCAIFDKQGH</sequence>
<dbReference type="Proteomes" id="UP000316759">
    <property type="component" value="Unassembled WGS sequence"/>
</dbReference>
<dbReference type="AlphaFoldDB" id="A0A504YYF0"/>
<dbReference type="EMBL" id="SUNJ01001295">
    <property type="protein sequence ID" value="TPP66902.1"/>
    <property type="molecule type" value="Genomic_DNA"/>
</dbReference>
<protein>
    <submittedName>
        <fullName evidence="1">Uncharacterized protein</fullName>
    </submittedName>
</protein>
<name>A0A504YYF0_FASGI</name>
<evidence type="ECO:0000313" key="1">
    <source>
        <dbReference type="EMBL" id="TPP66902.1"/>
    </source>
</evidence>
<accession>A0A504YYF0</accession>
<proteinExistence type="predicted"/>
<gene>
    <name evidence="1" type="ORF">FGIG_02970</name>
</gene>
<reference evidence="1 2" key="1">
    <citation type="submission" date="2019-04" db="EMBL/GenBank/DDBJ databases">
        <title>Annotation for the trematode Fasciola gigantica.</title>
        <authorList>
            <person name="Choi Y.-J."/>
        </authorList>
    </citation>
    <scope>NUCLEOTIDE SEQUENCE [LARGE SCALE GENOMIC DNA]</scope>
    <source>
        <strain evidence="1">Uganda_cow_1</strain>
    </source>
</reference>
<comment type="caution">
    <text evidence="1">The sequence shown here is derived from an EMBL/GenBank/DDBJ whole genome shotgun (WGS) entry which is preliminary data.</text>
</comment>
<keyword evidence="2" id="KW-1185">Reference proteome</keyword>